<evidence type="ECO:0000313" key="4">
    <source>
        <dbReference type="Proteomes" id="UP000007842"/>
    </source>
</evidence>
<dbReference type="PATRIC" id="fig|1003195.11.peg.1255"/>
<dbReference type="KEGG" id="sct:SCAT_p1296"/>
<gene>
    <name evidence="3" type="ordered locus">SCATT_p04280</name>
</gene>
<dbReference type="EMBL" id="CP003229">
    <property type="protein sequence ID" value="AEW98621.1"/>
    <property type="molecule type" value="Genomic_DNA"/>
</dbReference>
<geneLocation type="plasmid" evidence="3 4">
    <name>pSCATT</name>
</geneLocation>
<reference evidence="4" key="1">
    <citation type="submission" date="2011-12" db="EMBL/GenBank/DDBJ databases">
        <title>Complete genome sequence of Streptomyces cattleya strain DSM 46488.</title>
        <authorList>
            <person name="Ou H.-Y."/>
            <person name="Li P."/>
            <person name="Zhao C."/>
            <person name="O'Hagan D."/>
            <person name="Deng Z."/>
        </authorList>
    </citation>
    <scope>NUCLEOTIDE SEQUENCE [LARGE SCALE GENOMIC DNA]</scope>
    <source>
        <strain evidence="4">ATCC 35852 / DSM 46488 / JCM 4925 / NBRC 14057 / NRRL 8057</strain>
        <plasmid evidence="4">Plasmid pSCATT</plasmid>
    </source>
</reference>
<dbReference type="PANTHER" id="PTHR31793">
    <property type="entry name" value="4-HYDROXYBENZOYL-COA THIOESTERASE FAMILY MEMBER"/>
    <property type="match status" value="1"/>
</dbReference>
<name>F8JJV3_STREN</name>
<dbReference type="PIRSF" id="PIRSF003230">
    <property type="entry name" value="YbgC"/>
    <property type="match status" value="1"/>
</dbReference>
<sequence>MPFSDVDMHGHVHNGVYFAYVETALNEFLRLGGLSGRFDPRHNDVVYHVRKAELVYHAPAGFEDELDVTPRVARIGDSSLTFAVAVTRAGDGTPVADATVVWVCVDRATGRTTPVPDATRAALAATAGEDR</sequence>
<dbReference type="CDD" id="cd00586">
    <property type="entry name" value="4HBT"/>
    <property type="match status" value="1"/>
</dbReference>
<dbReference type="InterPro" id="IPR050563">
    <property type="entry name" value="4-hydroxybenzoyl-CoA_TE"/>
</dbReference>
<dbReference type="InterPro" id="IPR006684">
    <property type="entry name" value="YbgC/YbaW"/>
</dbReference>
<accession>F8JJV3</accession>
<evidence type="ECO:0000256" key="2">
    <source>
        <dbReference type="ARBA" id="ARBA00022801"/>
    </source>
</evidence>
<keyword evidence="3" id="KW-0614">Plasmid</keyword>
<keyword evidence="4" id="KW-1185">Reference proteome</keyword>
<accession>G8XFY2</accession>
<dbReference type="OrthoDB" id="9799036at2"/>
<evidence type="ECO:0000256" key="1">
    <source>
        <dbReference type="ARBA" id="ARBA00005953"/>
    </source>
</evidence>
<comment type="similarity">
    <text evidence="1">Belongs to the 4-hydroxybenzoyl-CoA thioesterase family.</text>
</comment>
<dbReference type="GO" id="GO:0047617">
    <property type="term" value="F:fatty acyl-CoA hydrolase activity"/>
    <property type="evidence" value="ECO:0007669"/>
    <property type="project" value="TreeGrafter"/>
</dbReference>
<dbReference type="Gene3D" id="3.10.129.10">
    <property type="entry name" value="Hotdog Thioesterase"/>
    <property type="match status" value="1"/>
</dbReference>
<dbReference type="AlphaFoldDB" id="F8JJV3"/>
<dbReference type="Pfam" id="PF13279">
    <property type="entry name" value="4HBT_2"/>
    <property type="match status" value="1"/>
</dbReference>
<protein>
    <submittedName>
        <fullName evidence="3">Thioesterase protein</fullName>
    </submittedName>
</protein>
<dbReference type="Proteomes" id="UP000007842">
    <property type="component" value="Plasmid pSCATT"/>
</dbReference>
<dbReference type="SUPFAM" id="SSF54637">
    <property type="entry name" value="Thioesterase/thiol ester dehydrase-isomerase"/>
    <property type="match status" value="1"/>
</dbReference>
<evidence type="ECO:0000313" key="3">
    <source>
        <dbReference type="EMBL" id="AEW98621.1"/>
    </source>
</evidence>
<keyword evidence="2" id="KW-0378">Hydrolase</keyword>
<dbReference type="PANTHER" id="PTHR31793:SF27">
    <property type="entry name" value="NOVEL THIOESTERASE SUPERFAMILY DOMAIN AND SAPOSIN A-TYPE DOMAIN CONTAINING PROTEIN (0610012H03RIK)"/>
    <property type="match status" value="1"/>
</dbReference>
<dbReference type="KEGG" id="scy:SCATT_p04280"/>
<organism evidence="3 4">
    <name type="scientific">Streptantibioticus cattleyicolor (strain ATCC 35852 / DSM 46488 / JCM 4925 / NBRC 14057 / NRRL 8057)</name>
    <name type="common">Streptomyces cattleya</name>
    <dbReference type="NCBI Taxonomy" id="1003195"/>
    <lineage>
        <taxon>Bacteria</taxon>
        <taxon>Bacillati</taxon>
        <taxon>Actinomycetota</taxon>
        <taxon>Actinomycetes</taxon>
        <taxon>Kitasatosporales</taxon>
        <taxon>Streptomycetaceae</taxon>
        <taxon>Streptantibioticus</taxon>
    </lineage>
</organism>
<proteinExistence type="inferred from homology"/>
<dbReference type="HOGENOM" id="CLU_101141_2_2_11"/>
<dbReference type="InterPro" id="IPR029069">
    <property type="entry name" value="HotDog_dom_sf"/>
</dbReference>